<dbReference type="Proteomes" id="UP001156641">
    <property type="component" value="Unassembled WGS sequence"/>
</dbReference>
<sequence>MKLKTSDGMELMEVSGFSREEGNLIIEGTIMGAMPVHAVLTPDQLRAALKLLDFKTVLFAAGMLFRKTKAAPPAQPPF</sequence>
<protein>
    <submittedName>
        <fullName evidence="1">Uncharacterized protein</fullName>
    </submittedName>
</protein>
<accession>A0ABQ6A5N6</accession>
<dbReference type="EMBL" id="BSOS01000005">
    <property type="protein sequence ID" value="GLR65444.1"/>
    <property type="molecule type" value="Genomic_DNA"/>
</dbReference>
<organism evidence="1 2">
    <name type="scientific">Acidocella aquatica</name>
    <dbReference type="NCBI Taxonomy" id="1922313"/>
    <lineage>
        <taxon>Bacteria</taxon>
        <taxon>Pseudomonadati</taxon>
        <taxon>Pseudomonadota</taxon>
        <taxon>Alphaproteobacteria</taxon>
        <taxon>Acetobacterales</taxon>
        <taxon>Acidocellaceae</taxon>
        <taxon>Acidocella</taxon>
    </lineage>
</organism>
<reference evidence="2" key="1">
    <citation type="journal article" date="2019" name="Int. J. Syst. Evol. Microbiol.">
        <title>The Global Catalogue of Microorganisms (GCM) 10K type strain sequencing project: providing services to taxonomists for standard genome sequencing and annotation.</title>
        <authorList>
            <consortium name="The Broad Institute Genomics Platform"/>
            <consortium name="The Broad Institute Genome Sequencing Center for Infectious Disease"/>
            <person name="Wu L."/>
            <person name="Ma J."/>
        </authorList>
    </citation>
    <scope>NUCLEOTIDE SEQUENCE [LARGE SCALE GENOMIC DNA]</scope>
    <source>
        <strain evidence="2">NBRC 112502</strain>
    </source>
</reference>
<comment type="caution">
    <text evidence="1">The sequence shown here is derived from an EMBL/GenBank/DDBJ whole genome shotgun (WGS) entry which is preliminary data.</text>
</comment>
<dbReference type="RefSeq" id="WP_284255934.1">
    <property type="nucleotide sequence ID" value="NZ_BSOS01000005.1"/>
</dbReference>
<gene>
    <name evidence="1" type="ORF">GCM10010909_01220</name>
</gene>
<keyword evidence="2" id="KW-1185">Reference proteome</keyword>
<evidence type="ECO:0000313" key="2">
    <source>
        <dbReference type="Proteomes" id="UP001156641"/>
    </source>
</evidence>
<name>A0ABQ6A5N6_9PROT</name>
<evidence type="ECO:0000313" key="1">
    <source>
        <dbReference type="EMBL" id="GLR65444.1"/>
    </source>
</evidence>
<proteinExistence type="predicted"/>